<dbReference type="PROSITE" id="PS50297">
    <property type="entry name" value="ANK_REP_REGION"/>
    <property type="match status" value="4"/>
</dbReference>
<feature type="repeat" description="ANK" evidence="3">
    <location>
        <begin position="1326"/>
        <end position="1358"/>
    </location>
</feature>
<dbReference type="InterPro" id="IPR027417">
    <property type="entry name" value="P-loop_NTPase"/>
</dbReference>
<dbReference type="Pfam" id="PF24883">
    <property type="entry name" value="NPHP3_N"/>
    <property type="match status" value="1"/>
</dbReference>
<dbReference type="InterPro" id="IPR007111">
    <property type="entry name" value="NACHT_NTPase"/>
</dbReference>
<feature type="region of interest" description="Disordered" evidence="4">
    <location>
        <begin position="1"/>
        <end position="62"/>
    </location>
</feature>
<dbReference type="Pfam" id="PF12796">
    <property type="entry name" value="Ank_2"/>
    <property type="match status" value="4"/>
</dbReference>
<dbReference type="Pfam" id="PF17100">
    <property type="entry name" value="NACHT_N"/>
    <property type="match status" value="1"/>
</dbReference>
<protein>
    <submittedName>
        <fullName evidence="6">Ankyrin repeat protein</fullName>
    </submittedName>
</protein>
<dbReference type="Pfam" id="PF00023">
    <property type="entry name" value="Ank"/>
    <property type="match status" value="1"/>
</dbReference>
<feature type="repeat" description="ANK" evidence="3">
    <location>
        <begin position="907"/>
        <end position="939"/>
    </location>
</feature>
<feature type="repeat" description="ANK" evidence="3">
    <location>
        <begin position="972"/>
        <end position="1004"/>
    </location>
</feature>
<dbReference type="InterPro" id="IPR051165">
    <property type="entry name" value="Multifunctional_ANK_Repeat"/>
</dbReference>
<dbReference type="Gene3D" id="1.25.40.20">
    <property type="entry name" value="Ankyrin repeat-containing domain"/>
    <property type="match status" value="3"/>
</dbReference>
<dbReference type="Gene3D" id="3.40.50.300">
    <property type="entry name" value="P-loop containing nucleotide triphosphate hydrolases"/>
    <property type="match status" value="1"/>
</dbReference>
<feature type="repeat" description="ANK" evidence="3">
    <location>
        <begin position="1135"/>
        <end position="1167"/>
    </location>
</feature>
<dbReference type="SUPFAM" id="SSF52540">
    <property type="entry name" value="P-loop containing nucleoside triphosphate hydrolases"/>
    <property type="match status" value="1"/>
</dbReference>
<dbReference type="InterPro" id="IPR002110">
    <property type="entry name" value="Ankyrin_rpt"/>
</dbReference>
<accession>A0A9P4X9S0</accession>
<evidence type="ECO:0000256" key="4">
    <source>
        <dbReference type="SAM" id="MobiDB-lite"/>
    </source>
</evidence>
<reference evidence="6 7" key="1">
    <citation type="submission" date="2018-06" db="EMBL/GenBank/DDBJ databases">
        <title>Genome analysis of cellulolytic fungus Trichoderma lentiforme CFAM-422.</title>
        <authorList>
            <person name="Steindorff A.S."/>
            <person name="Formighieri E.F."/>
            <person name="Midorikawa G.E.O."/>
            <person name="Tamietti M.S."/>
            <person name="Ramos E.Z."/>
            <person name="Silva A.S."/>
            <person name="Bon E.P.S."/>
            <person name="Mendes T.D."/>
            <person name="Damaso M.C.T."/>
            <person name="Favaro L.C.L."/>
        </authorList>
    </citation>
    <scope>NUCLEOTIDE SEQUENCE [LARGE SCALE GENOMIC DNA]</scope>
    <source>
        <strain evidence="6 7">CFAM-422</strain>
    </source>
</reference>
<dbReference type="SUPFAM" id="SSF48403">
    <property type="entry name" value="Ankyrin repeat"/>
    <property type="match status" value="2"/>
</dbReference>
<feature type="compositionally biased region" description="Polar residues" evidence="4">
    <location>
        <begin position="30"/>
        <end position="43"/>
    </location>
</feature>
<keyword evidence="1" id="KW-0677">Repeat</keyword>
<dbReference type="PROSITE" id="PS50837">
    <property type="entry name" value="NACHT"/>
    <property type="match status" value="1"/>
</dbReference>
<feature type="repeat" description="ANK" evidence="3">
    <location>
        <begin position="1484"/>
        <end position="1513"/>
    </location>
</feature>
<dbReference type="PANTHER" id="PTHR24123">
    <property type="entry name" value="ANKYRIN REPEAT-CONTAINING"/>
    <property type="match status" value="1"/>
</dbReference>
<evidence type="ECO:0000256" key="1">
    <source>
        <dbReference type="ARBA" id="ARBA00022737"/>
    </source>
</evidence>
<evidence type="ECO:0000313" key="7">
    <source>
        <dbReference type="Proteomes" id="UP000801864"/>
    </source>
</evidence>
<dbReference type="InterPro" id="IPR036770">
    <property type="entry name" value="Ankyrin_rpt-contain_sf"/>
</dbReference>
<name>A0A9P4X9S0_9HYPO</name>
<keyword evidence="2 3" id="KW-0040">ANK repeat</keyword>
<evidence type="ECO:0000259" key="5">
    <source>
        <dbReference type="PROSITE" id="PS50837"/>
    </source>
</evidence>
<evidence type="ECO:0000256" key="3">
    <source>
        <dbReference type="PROSITE-ProRule" id="PRU00023"/>
    </source>
</evidence>
<dbReference type="EMBL" id="QLNT01000018">
    <property type="protein sequence ID" value="KAF3065738.1"/>
    <property type="molecule type" value="Genomic_DNA"/>
</dbReference>
<dbReference type="Proteomes" id="UP000801864">
    <property type="component" value="Unassembled WGS sequence"/>
</dbReference>
<feature type="domain" description="NACHT" evidence="5">
    <location>
        <begin position="375"/>
        <end position="521"/>
    </location>
</feature>
<dbReference type="InterPro" id="IPR031359">
    <property type="entry name" value="NACHT_N"/>
</dbReference>
<keyword evidence="7" id="KW-1185">Reference proteome</keyword>
<dbReference type="SMART" id="SM00248">
    <property type="entry name" value="ANK"/>
    <property type="match status" value="13"/>
</dbReference>
<comment type="caution">
    <text evidence="6">The sequence shown here is derived from an EMBL/GenBank/DDBJ whole genome shotgun (WGS) entry which is preliminary data.</text>
</comment>
<proteinExistence type="predicted"/>
<dbReference type="PROSITE" id="PS50088">
    <property type="entry name" value="ANK_REPEAT"/>
    <property type="match status" value="7"/>
</dbReference>
<dbReference type="InterPro" id="IPR056884">
    <property type="entry name" value="NPHP3-like_N"/>
</dbReference>
<evidence type="ECO:0000313" key="6">
    <source>
        <dbReference type="EMBL" id="KAF3065738.1"/>
    </source>
</evidence>
<feature type="repeat" description="ANK" evidence="3">
    <location>
        <begin position="1292"/>
        <end position="1325"/>
    </location>
</feature>
<feature type="repeat" description="ANK" evidence="3">
    <location>
        <begin position="939"/>
        <end position="971"/>
    </location>
</feature>
<evidence type="ECO:0000256" key="2">
    <source>
        <dbReference type="ARBA" id="ARBA00023043"/>
    </source>
</evidence>
<gene>
    <name evidence="6" type="ORF">CFAM422_009619</name>
</gene>
<organism evidence="6 7">
    <name type="scientific">Trichoderma lentiforme</name>
    <dbReference type="NCBI Taxonomy" id="1567552"/>
    <lineage>
        <taxon>Eukaryota</taxon>
        <taxon>Fungi</taxon>
        <taxon>Dikarya</taxon>
        <taxon>Ascomycota</taxon>
        <taxon>Pezizomycotina</taxon>
        <taxon>Sordariomycetes</taxon>
        <taxon>Hypocreomycetidae</taxon>
        <taxon>Hypocreales</taxon>
        <taxon>Hypocreaceae</taxon>
        <taxon>Trichoderma</taxon>
    </lineage>
</organism>
<dbReference type="PANTHER" id="PTHR24123:SF33">
    <property type="entry name" value="PROTEIN HOS4"/>
    <property type="match status" value="1"/>
</dbReference>
<sequence length="1602" mass="180207">MGLRDFFKRRKSKAARNVPSNETDTADSDGCQSRQPQAESSGLTDPPDGMNGLNKSPENFKGRLIQDTPIRELWNVAYEKLREEDGKLIEDYEAKLIGSVTTGLGETLDLKQDRREWMQAILSSKMEEVNNELDPGSFKSQAKDTMQLVLNIVNSAKDYIGSAANANPYTSIAWTGVSFLLPLLMNISEEETSLTKGLEYITSLIVQSRMREELYVKCYESGAHNHERFRQSHTQYKTALERLYTYILRFQATACCHYSKSSALRRGLDAVKWKDWAQLADEVREQERNFAAIEQMWRDFQRYEEHLTTINTFSEINAKLSALADDEFAGLLKWLCDVDPSSMYNAGLDRREAGTCEWLIRDSEEFKTWQTNDRSLLWLHGKAGSGKSILSSSVIKHLQDQYVSEPSIVVSYFYFSFSDPEKQKVDAMLASLTKQICSRQTQGSQLMKRLQQYKLNGQRPDTETLEAVLIASASEFSNLYVVIDALDECPLLNDQRGKLLKSLRRILSIAPNNFHFFFTSRRETDIDDKIRPILSLKNKDEIDLLARQQIINRDINHYIDSQLNGVEYKSWPESVKEETRELLVKKADCMFQYVQLQLEALRNLSSEPEVREALRNLPTGLDATYNRALESIPPNFKERVIHSLKWLALSKEVLFVEELAEIFTIRPHNNISFNEKERPFSPTAILKYFSGLIIAQEVDSSRRFQEGTQSTQIRLVHFSLKEYLISERIKQGPGRAFSFIEDDAQFSVVRSCLAYLNHLNHWVAGQTTEYPHDGTVIKSYPLATYAARYWMAHLEEIPRGSWSSDIERDAASALAVHSQSLYFLLLLLDTGRRPNETQYILKPYCYTAERGHLQLTKMLIYEKPDANKYITREELDEALQQMAYKGRTDAMQLFIEAGADVNAHCGEWGSALQAAAAGGHVDCLKLLVRSGAKVNSPSNNDTCLLTCTTKMNTESLQFLLDSGADINMQDKLHRTALHQAIRGYQDANFDLLLERGANVNTLTKLGTPLQVACGTQSPIPFYRKPKKIARYAKKLLESGADPNLRGGEGVTALQLACDSKDLFPNRHVAMEVLQLLVENGTVERGTIIQGFVVGADENRAAGIVWGKEWLTGGPPLLESAVEVVKLLLENGARIEEPLPLHMACIWRDKKRVRGLLDQGADVNAKSDSYGTPLHAILTYHVSNNGRIKRPIEPNRKKSLCEETIPIVQLLISKGARVNHIGGRYGTALQAACSNEALSVDITRCLLEHGADVNAGGGKYGTALVAACTSDREVDFIRLLIEHGADVNAEGGEYGTALVAACTSYREVDVVRLLIEHGADVNAEGGEYGTALAAACGRGALELVRLLLEHGANIHHRDYAAWIAAARRSLYDDGVIKILDLLFDQVSDKSHAGDELGTALNSMLENYPRREEDQRWHKRFRWLLEHGADINVKSGKYGFALQAACAGEAEFGTVEDINTNYGTTKFLLEQYPEINVNAQGGIFGSVLQTAAFYGQTGLVRLLLDRGADIDARGGKCGSALNAAIFRGYWDIVKILLQKGAIPDYRLRQQPDEEWLQQVRDKWSEEFAEFNRNYKRAREAGWRCAIARYRKFWEVESGSAVGTE</sequence>